<evidence type="ECO:0000313" key="2">
    <source>
        <dbReference type="Proteomes" id="UP000195755"/>
    </source>
</evidence>
<gene>
    <name evidence="1" type="ORF">SMD11_2145</name>
</gene>
<proteinExistence type="predicted"/>
<dbReference type="AlphaFoldDB" id="A0A1Z2L0H0"/>
<accession>A0A1Z2L0H0</accession>
<dbReference type="KEGG" id="salj:SMD11_2145"/>
<dbReference type="OrthoDB" id="4233245at2"/>
<reference evidence="1 2" key="1">
    <citation type="submission" date="2017-06" db="EMBL/GenBank/DDBJ databases">
        <title>Streptomyces albireticuli Genome sequencing and assembly.</title>
        <authorList>
            <person name="Wang Y."/>
            <person name="Du B."/>
            <person name="Ding Y."/>
            <person name="Liu H."/>
            <person name="Hou Q."/>
            <person name="Liu K."/>
            <person name="Yao L."/>
            <person name="Wang C."/>
        </authorList>
    </citation>
    <scope>NUCLEOTIDE SEQUENCE [LARGE SCALE GENOMIC DNA]</scope>
    <source>
        <strain evidence="1 2">MDJK11</strain>
    </source>
</reference>
<protein>
    <submittedName>
        <fullName evidence="1">Uncharacterized protein</fullName>
    </submittedName>
</protein>
<dbReference type="EMBL" id="CP021744">
    <property type="protein sequence ID" value="ARZ67797.1"/>
    <property type="molecule type" value="Genomic_DNA"/>
</dbReference>
<organism evidence="1 2">
    <name type="scientific">Streptomyces albireticuli</name>
    <dbReference type="NCBI Taxonomy" id="1940"/>
    <lineage>
        <taxon>Bacteria</taxon>
        <taxon>Bacillati</taxon>
        <taxon>Actinomycetota</taxon>
        <taxon>Actinomycetes</taxon>
        <taxon>Kitasatosporales</taxon>
        <taxon>Streptomycetaceae</taxon>
        <taxon>Streptomyces</taxon>
    </lineage>
</organism>
<name>A0A1Z2L0H0_9ACTN</name>
<sequence>MCVGDSDSTYDPPLTLQPRETRVHAEARYTCGIGPGRTVAATGTLDGVSPAASCVTLAGGSHVAETVRYADGERSEIAYTHGATGRAAGLLTLRLSGHVTAGRGKGQEAHRTVAALPGQLPTQCLTSGLTGSHGRAQLEIRP</sequence>
<evidence type="ECO:0000313" key="1">
    <source>
        <dbReference type="EMBL" id="ARZ67797.1"/>
    </source>
</evidence>
<dbReference type="RefSeq" id="WP_087926195.1">
    <property type="nucleotide sequence ID" value="NZ_CP021744.1"/>
</dbReference>
<dbReference type="Proteomes" id="UP000195755">
    <property type="component" value="Chromosome"/>
</dbReference>